<sequence length="276" mass="31472">MQSFKLLFVLSTIFSSSVFGHGRWLLPSHTNLTGTPEHAVTFDMSISNDLFQGHYGYIQASKNLKIPATPASLDVIEPNQEWRRDIPFHWLNIRSSGFDTLKQDGTHHYVLNQSPVYISVFKDAAGELHRRFSKPQDLTLAEGAKLEKAMRYIPTIHTFVSRNKLTTPGRLNNGLELVAKGHPNDLFVGESQSFEVYFEGKPLTQELEIQVVRGNTRYRNEREQQTFVLKGTNQFEVIFEKAGMYLVEAELVQPSAEKGIEIDRWALFTTLEVNPE</sequence>
<name>A0ABS9D506_9ALTE</name>
<keyword evidence="2" id="KW-1185">Reference proteome</keyword>
<evidence type="ECO:0000313" key="2">
    <source>
        <dbReference type="Proteomes" id="UP001521137"/>
    </source>
</evidence>
<protein>
    <submittedName>
        <fullName evidence="1">DUF4198 domain-containing protein</fullName>
    </submittedName>
</protein>
<comment type="caution">
    <text evidence="1">The sequence shown here is derived from an EMBL/GenBank/DDBJ whole genome shotgun (WGS) entry which is preliminary data.</text>
</comment>
<organism evidence="1 2">
    <name type="scientific">Paraglaciecola algarum</name>
    <dbReference type="NCBI Taxonomy" id="3050085"/>
    <lineage>
        <taxon>Bacteria</taxon>
        <taxon>Pseudomonadati</taxon>
        <taxon>Pseudomonadota</taxon>
        <taxon>Gammaproteobacteria</taxon>
        <taxon>Alteromonadales</taxon>
        <taxon>Alteromonadaceae</taxon>
        <taxon>Paraglaciecola</taxon>
    </lineage>
</organism>
<dbReference type="Proteomes" id="UP001521137">
    <property type="component" value="Unassembled WGS sequence"/>
</dbReference>
<reference evidence="1 2" key="1">
    <citation type="submission" date="2022-01" db="EMBL/GenBank/DDBJ databases">
        <title>Paraglaciecola sp. G1-23.</title>
        <authorList>
            <person name="Jin M.S."/>
            <person name="Han D.M."/>
            <person name="Kim H.M."/>
            <person name="Jeon C.O."/>
        </authorList>
    </citation>
    <scope>NUCLEOTIDE SEQUENCE [LARGE SCALE GENOMIC DNA]</scope>
    <source>
        <strain evidence="1 2">G1-23</strain>
    </source>
</reference>
<accession>A0ABS9D506</accession>
<dbReference type="Pfam" id="PF10670">
    <property type="entry name" value="DUF4198"/>
    <property type="match status" value="1"/>
</dbReference>
<proteinExistence type="predicted"/>
<dbReference type="RefSeq" id="WP_235311553.1">
    <property type="nucleotide sequence ID" value="NZ_JAKGAS010000003.1"/>
</dbReference>
<dbReference type="InterPro" id="IPR019613">
    <property type="entry name" value="DUF4198"/>
</dbReference>
<evidence type="ECO:0000313" key="1">
    <source>
        <dbReference type="EMBL" id="MCF2947999.1"/>
    </source>
</evidence>
<gene>
    <name evidence="1" type="ORF">L0668_07765</name>
</gene>
<dbReference type="EMBL" id="JAKGAS010000003">
    <property type="protein sequence ID" value="MCF2947999.1"/>
    <property type="molecule type" value="Genomic_DNA"/>
</dbReference>